<dbReference type="Proteomes" id="UP000054342">
    <property type="component" value="Unassembled WGS sequence"/>
</dbReference>
<dbReference type="AlphaFoldDB" id="A0A0D2EYL2"/>
<dbReference type="PANTHER" id="PTHR45763">
    <property type="entry name" value="HYDROLASE, ALPHA/BETA FOLD FAMILY PROTEIN, EXPRESSED-RELATED"/>
    <property type="match status" value="1"/>
</dbReference>
<protein>
    <recommendedName>
        <fullName evidence="1">AB hydrolase-1 domain-containing protein</fullName>
    </recommendedName>
</protein>
<dbReference type="GeneID" id="25321955"/>
<gene>
    <name evidence="2" type="ORF">PV05_00047</name>
</gene>
<organism evidence="2 3">
    <name type="scientific">Exophiala xenobiotica</name>
    <dbReference type="NCBI Taxonomy" id="348802"/>
    <lineage>
        <taxon>Eukaryota</taxon>
        <taxon>Fungi</taxon>
        <taxon>Dikarya</taxon>
        <taxon>Ascomycota</taxon>
        <taxon>Pezizomycotina</taxon>
        <taxon>Eurotiomycetes</taxon>
        <taxon>Chaetothyriomycetidae</taxon>
        <taxon>Chaetothyriales</taxon>
        <taxon>Herpotrichiellaceae</taxon>
        <taxon>Exophiala</taxon>
    </lineage>
</organism>
<reference evidence="2 3" key="1">
    <citation type="submission" date="2015-01" db="EMBL/GenBank/DDBJ databases">
        <title>The Genome Sequence of Exophiala xenobiotica CBS118157.</title>
        <authorList>
            <consortium name="The Broad Institute Genomics Platform"/>
            <person name="Cuomo C."/>
            <person name="de Hoog S."/>
            <person name="Gorbushina A."/>
            <person name="Stielow B."/>
            <person name="Teixiera M."/>
            <person name="Abouelleil A."/>
            <person name="Chapman S.B."/>
            <person name="Priest M."/>
            <person name="Young S.K."/>
            <person name="Wortman J."/>
            <person name="Nusbaum C."/>
            <person name="Birren B."/>
        </authorList>
    </citation>
    <scope>NUCLEOTIDE SEQUENCE [LARGE SCALE GENOMIC DNA]</scope>
    <source>
        <strain evidence="2 3">CBS 118157</strain>
    </source>
</reference>
<accession>A0A0D2EYL2</accession>
<dbReference type="PANTHER" id="PTHR45763:SF46">
    <property type="entry name" value="AB HYDROLASE-1 DOMAIN-CONTAINING PROTEIN"/>
    <property type="match status" value="1"/>
</dbReference>
<dbReference type="HOGENOM" id="CLU_020336_49_0_1"/>
<dbReference type="STRING" id="348802.A0A0D2EYL2"/>
<proteinExistence type="predicted"/>
<dbReference type="RefSeq" id="XP_013320364.1">
    <property type="nucleotide sequence ID" value="XM_013464910.1"/>
</dbReference>
<evidence type="ECO:0000259" key="1">
    <source>
        <dbReference type="Pfam" id="PF12697"/>
    </source>
</evidence>
<evidence type="ECO:0000313" key="2">
    <source>
        <dbReference type="EMBL" id="KIW59780.1"/>
    </source>
</evidence>
<dbReference type="InterPro" id="IPR029058">
    <property type="entry name" value="AB_hydrolase_fold"/>
</dbReference>
<dbReference type="OrthoDB" id="294702at2759"/>
<dbReference type="EMBL" id="KN847317">
    <property type="protein sequence ID" value="KIW59780.1"/>
    <property type="molecule type" value="Genomic_DNA"/>
</dbReference>
<dbReference type="SUPFAM" id="SSF53474">
    <property type="entry name" value="alpha/beta-Hydrolases"/>
    <property type="match status" value="1"/>
</dbReference>
<keyword evidence="3" id="KW-1185">Reference proteome</keyword>
<dbReference type="Gene3D" id="3.40.50.1820">
    <property type="entry name" value="alpha/beta hydrolase"/>
    <property type="match status" value="1"/>
</dbReference>
<name>A0A0D2EYL2_9EURO</name>
<evidence type="ECO:0000313" key="3">
    <source>
        <dbReference type="Proteomes" id="UP000054342"/>
    </source>
</evidence>
<feature type="domain" description="AB hydrolase-1" evidence="1">
    <location>
        <begin position="42"/>
        <end position="303"/>
    </location>
</feature>
<sequence length="311" mass="34466">MATSTLILSDCRTLAYLDYEIQTSSSSDASPRARNGPTIFYFHGFPGSRLEGDLLAPTAKRHGARLISIDRPGMGLSTFQPDRTLLDWPRDVLELADHLQIPAFYVVGASGGAPYVFACVKALPRNRLLGASVVAGIYPLSLGTQGMSMDNRILLWTASSKWLGGLTGRMMDWAFGAVVRDHEHPERLTDLLVKGMRTKPEPDAKCFENEWARDRIVEAARESFRQDGDCVALDIKLIARDWGFNLEDLNIEGFRICLWHGKRDANVPVSMAEKAAALMKGVDLRVLEDEAHLSMSLNHQDEILKALLVEG</sequence>
<dbReference type="Pfam" id="PF12697">
    <property type="entry name" value="Abhydrolase_6"/>
    <property type="match status" value="1"/>
</dbReference>
<dbReference type="InterPro" id="IPR000073">
    <property type="entry name" value="AB_hydrolase_1"/>
</dbReference>